<comment type="cofactor">
    <cofactor evidence="5">
        <name>pyridoxal 5'-phosphate</name>
        <dbReference type="ChEBI" id="CHEBI:597326"/>
    </cofactor>
    <text evidence="5">Binds 1 pyridoxal phosphate per subunit.</text>
</comment>
<organism evidence="6 7">
    <name type="scientific">[Clostridium] methylpentosum DSM 5476</name>
    <dbReference type="NCBI Taxonomy" id="537013"/>
    <lineage>
        <taxon>Bacteria</taxon>
        <taxon>Bacillati</taxon>
        <taxon>Bacillota</taxon>
        <taxon>Clostridia</taxon>
        <taxon>Eubacteriales</taxon>
        <taxon>Oscillospiraceae</taxon>
        <taxon>Oscillospiraceae incertae sedis</taxon>
    </lineage>
</organism>
<dbReference type="InterPro" id="IPR005814">
    <property type="entry name" value="Aminotrans_3"/>
</dbReference>
<dbReference type="CDD" id="cd00610">
    <property type="entry name" value="OAT_like"/>
    <property type="match status" value="1"/>
</dbReference>
<dbReference type="FunFam" id="3.40.640.10:FF:000004">
    <property type="entry name" value="Acetylornithine aminotransferase"/>
    <property type="match status" value="1"/>
</dbReference>
<dbReference type="InterPro" id="IPR015421">
    <property type="entry name" value="PyrdxlP-dep_Trfase_major"/>
</dbReference>
<feature type="binding site" evidence="5">
    <location>
        <position position="138"/>
    </location>
    <ligand>
        <name>pyridoxal 5'-phosphate</name>
        <dbReference type="ChEBI" id="CHEBI:597326"/>
    </ligand>
</feature>
<comment type="pathway">
    <text evidence="5">Amino-acid biosynthesis; L-arginine biosynthesis; N(2)-acetyl-L-ornithine from L-glutamate: step 4/4.</text>
</comment>
<dbReference type="GO" id="GO:0003992">
    <property type="term" value="F:N2-acetyl-L-ornithine:2-oxoglutarate 5-aminotransferase activity"/>
    <property type="evidence" value="ECO:0007669"/>
    <property type="project" value="UniProtKB-UniRule"/>
</dbReference>
<accession>C0EIH7</accession>
<sequence length="392" mass="42514">MNSDKLKKNDANCIANTYARFDVCIKQGKGSTCEDYDGKRYIDFSSGIGVNSLGFCDESWSKAVCKQAKKLNHTSNLFYTAPDVKLAKKLCTRTGYDKVFFANSGAEANEGAIKLARKKSFDKYGSNRSTIISLVNSFHGRTVTTLSATGQDVFHNYFYPFTEGFVFAKANDLDDLKQKLDDSVCGILCELIQGEGGVIPLDKEYVQAVAKLCEEHDLTFIVDEVQTGIGRTGTLLCSEQYGVRPNVTTLAKGLGGGLPIGAVLMDEQSSQVLGYGDHATTFGGNPIVCAGANAVLDALTPELLEGVSQRSDYIRRVLESIDEVEAVDGIGLMLGVTLKTKKSVEVLRACAKSGLLVLTAKHKIRLLPPLNISWMELEQGLEILKDVLCSSV</sequence>
<dbReference type="UniPathway" id="UPA00068">
    <property type="reaction ID" value="UER00109"/>
</dbReference>
<evidence type="ECO:0000313" key="7">
    <source>
        <dbReference type="Proteomes" id="UP000003340"/>
    </source>
</evidence>
<evidence type="ECO:0000256" key="3">
    <source>
        <dbReference type="ARBA" id="ARBA00022679"/>
    </source>
</evidence>
<dbReference type="SUPFAM" id="SSF53383">
    <property type="entry name" value="PLP-dependent transferases"/>
    <property type="match status" value="1"/>
</dbReference>
<keyword evidence="7" id="KW-1185">Reference proteome</keyword>
<feature type="binding site" evidence="5">
    <location>
        <position position="281"/>
    </location>
    <ligand>
        <name>pyridoxal 5'-phosphate</name>
        <dbReference type="ChEBI" id="CHEBI:597326"/>
    </ligand>
</feature>
<dbReference type="GO" id="GO:0030170">
    <property type="term" value="F:pyridoxal phosphate binding"/>
    <property type="evidence" value="ECO:0007669"/>
    <property type="project" value="InterPro"/>
</dbReference>
<dbReference type="GO" id="GO:0006526">
    <property type="term" value="P:L-arginine biosynthetic process"/>
    <property type="evidence" value="ECO:0007669"/>
    <property type="project" value="UniProtKB-UniRule"/>
</dbReference>
<dbReference type="GO" id="GO:0005737">
    <property type="term" value="C:cytoplasm"/>
    <property type="evidence" value="ECO:0007669"/>
    <property type="project" value="UniProtKB-SubCell"/>
</dbReference>
<keyword evidence="3 5" id="KW-0808">Transferase</keyword>
<dbReference type="Proteomes" id="UP000003340">
    <property type="component" value="Unassembled WGS sequence"/>
</dbReference>
<dbReference type="AlphaFoldDB" id="C0EIH7"/>
<comment type="subunit">
    <text evidence="5">Homodimer.</text>
</comment>
<dbReference type="Pfam" id="PF00202">
    <property type="entry name" value="Aminotran_3"/>
    <property type="match status" value="1"/>
</dbReference>
<keyword evidence="5" id="KW-0055">Arginine biosynthesis</keyword>
<feature type="binding site" evidence="5">
    <location>
        <begin position="223"/>
        <end position="226"/>
    </location>
    <ligand>
        <name>pyridoxal 5'-phosphate</name>
        <dbReference type="ChEBI" id="CHEBI:597326"/>
    </ligand>
</feature>
<dbReference type="Gene3D" id="3.40.640.10">
    <property type="entry name" value="Type I PLP-dependent aspartate aminotransferase-like (Major domain)"/>
    <property type="match status" value="1"/>
</dbReference>
<keyword evidence="4 5" id="KW-0663">Pyridoxal phosphate</keyword>
<dbReference type="PANTHER" id="PTHR11986">
    <property type="entry name" value="AMINOTRANSFERASE CLASS III"/>
    <property type="match status" value="1"/>
</dbReference>
<dbReference type="HOGENOM" id="CLU_016922_10_1_9"/>
<gene>
    <name evidence="5 6" type="primary">argD</name>
    <name evidence="6" type="ORF">CLOSTMETH_03672</name>
</gene>
<dbReference type="InterPro" id="IPR015422">
    <property type="entry name" value="PyrdxlP-dep_Trfase_small"/>
</dbReference>
<evidence type="ECO:0000256" key="1">
    <source>
        <dbReference type="ARBA" id="ARBA00022576"/>
    </source>
</evidence>
<feature type="binding site" evidence="5">
    <location>
        <begin position="105"/>
        <end position="106"/>
    </location>
    <ligand>
        <name>pyridoxal 5'-phosphate</name>
        <dbReference type="ChEBI" id="CHEBI:597326"/>
    </ligand>
</feature>
<evidence type="ECO:0000256" key="5">
    <source>
        <dbReference type="HAMAP-Rule" id="MF_01107"/>
    </source>
</evidence>
<protein>
    <recommendedName>
        <fullName evidence="5">Acetylornithine aminotransferase</fullName>
        <shortName evidence="5">ACOAT</shortName>
        <ecNumber evidence="5">2.6.1.11</ecNumber>
    </recommendedName>
</protein>
<feature type="modified residue" description="N6-(pyridoxal phosphate)lysine" evidence="5">
    <location>
        <position position="252"/>
    </location>
</feature>
<dbReference type="InterPro" id="IPR004636">
    <property type="entry name" value="AcOrn/SuccOrn_fam"/>
</dbReference>
<dbReference type="PANTHER" id="PTHR11986:SF79">
    <property type="entry name" value="ACETYLORNITHINE AMINOTRANSFERASE, MITOCHONDRIAL"/>
    <property type="match status" value="1"/>
</dbReference>
<feature type="binding site" evidence="5">
    <location>
        <position position="280"/>
    </location>
    <ligand>
        <name>N(2)-acetyl-L-ornithine</name>
        <dbReference type="ChEBI" id="CHEBI:57805"/>
    </ligand>
</feature>
<keyword evidence="2 5" id="KW-0028">Amino-acid biosynthesis</keyword>
<name>C0EIH7_9FIRM</name>
<dbReference type="GO" id="GO:0042802">
    <property type="term" value="F:identical protein binding"/>
    <property type="evidence" value="ECO:0007669"/>
    <property type="project" value="TreeGrafter"/>
</dbReference>
<keyword evidence="5" id="KW-0963">Cytoplasm</keyword>
<dbReference type="InterPro" id="IPR015424">
    <property type="entry name" value="PyrdxlP-dep_Trfase"/>
</dbReference>
<comment type="similarity">
    <text evidence="5">Belongs to the class-III pyridoxal-phosphate-dependent aminotransferase family. ArgD subfamily.</text>
</comment>
<dbReference type="PIRSF" id="PIRSF000521">
    <property type="entry name" value="Transaminase_4ab_Lys_Orn"/>
    <property type="match status" value="1"/>
</dbReference>
<comment type="caution">
    <text evidence="6">The sequence shown here is derived from an EMBL/GenBank/DDBJ whole genome shotgun (WGS) entry which is preliminary data.</text>
</comment>
<evidence type="ECO:0000256" key="2">
    <source>
        <dbReference type="ARBA" id="ARBA00022605"/>
    </source>
</evidence>
<evidence type="ECO:0000256" key="4">
    <source>
        <dbReference type="ARBA" id="ARBA00022898"/>
    </source>
</evidence>
<dbReference type="STRING" id="537013.CLOSTMETH_03672"/>
<proteinExistence type="inferred from homology"/>
<comment type="catalytic activity">
    <reaction evidence="5">
        <text>N(2)-acetyl-L-ornithine + 2-oxoglutarate = N-acetyl-L-glutamate 5-semialdehyde + L-glutamate</text>
        <dbReference type="Rhea" id="RHEA:18049"/>
        <dbReference type="ChEBI" id="CHEBI:16810"/>
        <dbReference type="ChEBI" id="CHEBI:29123"/>
        <dbReference type="ChEBI" id="CHEBI:29985"/>
        <dbReference type="ChEBI" id="CHEBI:57805"/>
        <dbReference type="EC" id="2.6.1.11"/>
    </reaction>
</comment>
<dbReference type="EC" id="2.6.1.11" evidence="5"/>
<dbReference type="EMBL" id="ACEC01000126">
    <property type="protein sequence ID" value="EEG28773.1"/>
    <property type="molecule type" value="Genomic_DNA"/>
</dbReference>
<reference evidence="6 7" key="1">
    <citation type="submission" date="2009-01" db="EMBL/GenBank/DDBJ databases">
        <authorList>
            <person name="Fulton L."/>
            <person name="Clifton S."/>
            <person name="Fulton B."/>
            <person name="Xu J."/>
            <person name="Minx P."/>
            <person name="Pepin K.H."/>
            <person name="Johnson M."/>
            <person name="Bhonagiri V."/>
            <person name="Nash W.E."/>
            <person name="Mardis E.R."/>
            <person name="Wilson R.K."/>
        </authorList>
    </citation>
    <scope>NUCLEOTIDE SEQUENCE [LARGE SCALE GENOMIC DNA]</scope>
    <source>
        <strain evidence="6 7">DSM 5476</strain>
    </source>
</reference>
<dbReference type="HAMAP" id="MF_01107">
    <property type="entry name" value="ArgD_aminotrans_3"/>
    <property type="match status" value="1"/>
</dbReference>
<dbReference type="Gene3D" id="3.90.1150.10">
    <property type="entry name" value="Aspartate Aminotransferase, domain 1"/>
    <property type="match status" value="1"/>
</dbReference>
<reference evidence="6 7" key="2">
    <citation type="submission" date="2009-02" db="EMBL/GenBank/DDBJ databases">
        <title>Draft genome sequence of Clostridium methylpentosum (DSM 5476).</title>
        <authorList>
            <person name="Sudarsanam P."/>
            <person name="Ley R."/>
            <person name="Guruge J."/>
            <person name="Turnbaugh P.J."/>
            <person name="Mahowald M."/>
            <person name="Liep D."/>
            <person name="Gordon J."/>
        </authorList>
    </citation>
    <scope>NUCLEOTIDE SEQUENCE [LARGE SCALE GENOMIC DNA]</scope>
    <source>
        <strain evidence="6 7">DSM 5476</strain>
    </source>
</reference>
<comment type="subcellular location">
    <subcellularLocation>
        <location evidence="5">Cytoplasm</location>
    </subcellularLocation>
</comment>
<dbReference type="NCBIfam" id="NF002325">
    <property type="entry name" value="PRK01278.1"/>
    <property type="match status" value="1"/>
</dbReference>
<dbReference type="NCBIfam" id="TIGR00707">
    <property type="entry name" value="argD"/>
    <property type="match status" value="1"/>
</dbReference>
<evidence type="ECO:0000313" key="6">
    <source>
        <dbReference type="EMBL" id="EEG28773.1"/>
    </source>
</evidence>
<dbReference type="eggNOG" id="COG4992">
    <property type="taxonomic scope" value="Bacteria"/>
</dbReference>
<keyword evidence="1 5" id="KW-0032">Aminotransferase</keyword>
<dbReference type="InterPro" id="IPR050103">
    <property type="entry name" value="Class-III_PLP-dep_AT"/>
</dbReference>
<feature type="binding site" evidence="5">
    <location>
        <position position="141"/>
    </location>
    <ligand>
        <name>N(2)-acetyl-L-ornithine</name>
        <dbReference type="ChEBI" id="CHEBI:57805"/>
    </ligand>
</feature>
<comment type="miscellaneous">
    <text evidence="5">May also have succinyldiaminopimelate aminotransferase activity, thus carrying out the corresponding step in lysine biosynthesis.</text>
</comment>